<dbReference type="InterPro" id="IPR003774">
    <property type="entry name" value="AlgH-like"/>
</dbReference>
<evidence type="ECO:0000256" key="2">
    <source>
        <dbReference type="HAMAP-Rule" id="MF_00758"/>
    </source>
</evidence>
<dbReference type="HAMAP" id="MF_00758">
    <property type="entry name" value="UPF0301"/>
    <property type="match status" value="1"/>
</dbReference>
<evidence type="ECO:0000313" key="4">
    <source>
        <dbReference type="Proteomes" id="UP000604481"/>
    </source>
</evidence>
<comment type="caution">
    <text evidence="3">The sequence shown here is derived from an EMBL/GenBank/DDBJ whole genome shotgun (WGS) entry which is preliminary data.</text>
</comment>
<dbReference type="SUPFAM" id="SSF143456">
    <property type="entry name" value="VC0467-like"/>
    <property type="match status" value="1"/>
</dbReference>
<dbReference type="PANTHER" id="PTHR30327:SF1">
    <property type="entry name" value="UPF0301 PROTEIN YQGE"/>
    <property type="match status" value="1"/>
</dbReference>
<evidence type="ECO:0000256" key="1">
    <source>
        <dbReference type="ARBA" id="ARBA00009600"/>
    </source>
</evidence>
<keyword evidence="4" id="KW-1185">Reference proteome</keyword>
<dbReference type="Pfam" id="PF02622">
    <property type="entry name" value="DUF179"/>
    <property type="match status" value="1"/>
</dbReference>
<protein>
    <recommendedName>
        <fullName evidence="2">UPF0301 protein INR99_14165</fullName>
    </recommendedName>
</protein>
<dbReference type="EMBL" id="JADFUA010000010">
    <property type="protein sequence ID" value="MBE9610482.1"/>
    <property type="molecule type" value="Genomic_DNA"/>
</dbReference>
<accession>A0A8J7FM61</accession>
<reference evidence="3 4" key="1">
    <citation type="submission" date="2020-10" db="EMBL/GenBank/DDBJ databases">
        <title>The genome sequence of Chitinilyticum litopenaei 4Y14.</title>
        <authorList>
            <person name="Liu Y."/>
        </authorList>
    </citation>
    <scope>NUCLEOTIDE SEQUENCE [LARGE SCALE GENOMIC DNA]</scope>
    <source>
        <strain evidence="3 4">4Y14</strain>
    </source>
</reference>
<dbReference type="Gene3D" id="3.40.1740.10">
    <property type="entry name" value="VC0467-like"/>
    <property type="match status" value="1"/>
</dbReference>
<dbReference type="NCBIfam" id="NF001266">
    <property type="entry name" value="PRK00228.1-1"/>
    <property type="match status" value="1"/>
</dbReference>
<comment type="similarity">
    <text evidence="1 2">Belongs to the UPF0301 (AlgH) family.</text>
</comment>
<dbReference type="RefSeq" id="WP_194117031.1">
    <property type="nucleotide sequence ID" value="NZ_JADFUA010000010.1"/>
</dbReference>
<dbReference type="Proteomes" id="UP000604481">
    <property type="component" value="Unassembled WGS sequence"/>
</dbReference>
<dbReference type="GO" id="GO:0005829">
    <property type="term" value="C:cytosol"/>
    <property type="evidence" value="ECO:0007669"/>
    <property type="project" value="TreeGrafter"/>
</dbReference>
<dbReference type="PANTHER" id="PTHR30327">
    <property type="entry name" value="UNCHARACTERIZED PROTEIN YQGE"/>
    <property type="match status" value="1"/>
</dbReference>
<organism evidence="3 4">
    <name type="scientific">Chitinilyticum piscinae</name>
    <dbReference type="NCBI Taxonomy" id="2866724"/>
    <lineage>
        <taxon>Bacteria</taxon>
        <taxon>Pseudomonadati</taxon>
        <taxon>Pseudomonadota</taxon>
        <taxon>Betaproteobacteria</taxon>
        <taxon>Neisseriales</taxon>
        <taxon>Chitinibacteraceae</taxon>
        <taxon>Chitinilyticum</taxon>
    </lineage>
</organism>
<dbReference type="AlphaFoldDB" id="A0A8J7FM61"/>
<proteinExistence type="inferred from homology"/>
<evidence type="ECO:0000313" key="3">
    <source>
        <dbReference type="EMBL" id="MBE9610482.1"/>
    </source>
</evidence>
<name>A0A8J7FM61_9NEIS</name>
<gene>
    <name evidence="3" type="ORF">INR99_14165</name>
</gene>
<sequence>MEKAQTMNLTHHFLIAMPGLTDPLFSGALAFVCEHSEKGAMGIIVNKPLDLTLTQLFEQIDTELHRPDVAEQQVCFGGPVQTDRGFVLHSPLGSWQSSLAVSDELGLTTSKDILQAVGEGHGPEQLIITLGYSGWEAGQLENEIVQNSWLTVQADPAIIFGKPPEERFDAALALLGVNYSMLSQEAGHA</sequence>